<dbReference type="NCBIfam" id="TIGR03263">
    <property type="entry name" value="guanyl_kin"/>
    <property type="match status" value="1"/>
</dbReference>
<evidence type="ECO:0000256" key="8">
    <source>
        <dbReference type="ARBA" id="ARBA00030128"/>
    </source>
</evidence>
<dbReference type="PANTHER" id="PTHR23117:SF13">
    <property type="entry name" value="GUANYLATE KINASE"/>
    <property type="match status" value="1"/>
</dbReference>
<evidence type="ECO:0000313" key="12">
    <source>
        <dbReference type="Proteomes" id="UP000235460"/>
    </source>
</evidence>
<dbReference type="InterPro" id="IPR017665">
    <property type="entry name" value="Guanylate_kinase"/>
</dbReference>
<evidence type="ECO:0000256" key="7">
    <source>
        <dbReference type="ARBA" id="ARBA00022840"/>
    </source>
</evidence>
<dbReference type="EC" id="2.7.4.8" evidence="2 9"/>
<evidence type="ECO:0000256" key="4">
    <source>
        <dbReference type="ARBA" id="ARBA00022679"/>
    </source>
</evidence>
<comment type="catalytic activity">
    <reaction evidence="9">
        <text>GMP + ATP = GDP + ADP</text>
        <dbReference type="Rhea" id="RHEA:20780"/>
        <dbReference type="ChEBI" id="CHEBI:30616"/>
        <dbReference type="ChEBI" id="CHEBI:58115"/>
        <dbReference type="ChEBI" id="CHEBI:58189"/>
        <dbReference type="ChEBI" id="CHEBI:456216"/>
        <dbReference type="EC" id="2.7.4.8"/>
    </reaction>
</comment>
<sequence>MLKNRQSLIIVITGPSGAGKTSLLKYLPSENFYFSVSHTTRPPRKDEIDGRDYYFVSKDKFLEMIKKDEFLEWVEIFGTYYGTAKSEIEKAFSQGKHLVLDIEVIGATRMKSYFGNSAVFIFVLPPSIEEIERRLRKRETEDDKKIRERIQRAREEIRFASWFDYVIINENLEKAKDELFSIIRAELCKPFRNPSLKNILNSLIYE</sequence>
<dbReference type="CDD" id="cd00071">
    <property type="entry name" value="GMPK"/>
    <property type="match status" value="1"/>
</dbReference>
<dbReference type="Proteomes" id="UP000235460">
    <property type="component" value="Unassembled WGS sequence"/>
</dbReference>
<evidence type="ECO:0000256" key="6">
    <source>
        <dbReference type="ARBA" id="ARBA00022777"/>
    </source>
</evidence>
<dbReference type="AlphaFoldDB" id="A0A2N7PNI0"/>
<feature type="domain" description="Guanylate kinase-like" evidence="10">
    <location>
        <begin position="7"/>
        <end position="184"/>
    </location>
</feature>
<comment type="caution">
    <text evidence="11">The sequence shown here is derived from an EMBL/GenBank/DDBJ whole genome shotgun (WGS) entry which is preliminary data.</text>
</comment>
<dbReference type="InterPro" id="IPR008145">
    <property type="entry name" value="GK/Ca_channel_bsu"/>
</dbReference>
<dbReference type="GO" id="GO:0005524">
    <property type="term" value="F:ATP binding"/>
    <property type="evidence" value="ECO:0007669"/>
    <property type="project" value="UniProtKB-UniRule"/>
</dbReference>
<dbReference type="HAMAP" id="MF_00328">
    <property type="entry name" value="Guanylate_kinase"/>
    <property type="match status" value="1"/>
</dbReference>
<gene>
    <name evidence="9" type="primary">gmk</name>
    <name evidence="11" type="ORF">C0190_03855</name>
</gene>
<evidence type="ECO:0000256" key="9">
    <source>
        <dbReference type="HAMAP-Rule" id="MF_00328"/>
    </source>
</evidence>
<dbReference type="PROSITE" id="PS00856">
    <property type="entry name" value="GUANYLATE_KINASE_1"/>
    <property type="match status" value="1"/>
</dbReference>
<dbReference type="SUPFAM" id="SSF52540">
    <property type="entry name" value="P-loop containing nucleoside triphosphate hydrolases"/>
    <property type="match status" value="1"/>
</dbReference>
<proteinExistence type="inferred from homology"/>
<evidence type="ECO:0000259" key="10">
    <source>
        <dbReference type="PROSITE" id="PS50052"/>
    </source>
</evidence>
<dbReference type="PROSITE" id="PS50052">
    <property type="entry name" value="GUANYLATE_KINASE_2"/>
    <property type="match status" value="1"/>
</dbReference>
<comment type="subcellular location">
    <subcellularLocation>
        <location evidence="9">Cytoplasm</location>
    </subcellularLocation>
</comment>
<evidence type="ECO:0000256" key="2">
    <source>
        <dbReference type="ARBA" id="ARBA00012961"/>
    </source>
</evidence>
<feature type="binding site" evidence="9">
    <location>
        <begin position="14"/>
        <end position="21"/>
    </location>
    <ligand>
        <name>ATP</name>
        <dbReference type="ChEBI" id="CHEBI:30616"/>
    </ligand>
</feature>
<evidence type="ECO:0000256" key="3">
    <source>
        <dbReference type="ARBA" id="ARBA00016296"/>
    </source>
</evidence>
<evidence type="ECO:0000313" key="11">
    <source>
        <dbReference type="EMBL" id="PMP67112.1"/>
    </source>
</evidence>
<comment type="similarity">
    <text evidence="1 9">Belongs to the guanylate kinase family.</text>
</comment>
<dbReference type="InterPro" id="IPR020590">
    <property type="entry name" value="Guanylate_kinase_CS"/>
</dbReference>
<name>A0A2N7PNI0_9BACT</name>
<dbReference type="PANTHER" id="PTHR23117">
    <property type="entry name" value="GUANYLATE KINASE-RELATED"/>
    <property type="match status" value="1"/>
</dbReference>
<dbReference type="GO" id="GO:0004385">
    <property type="term" value="F:GMP kinase activity"/>
    <property type="evidence" value="ECO:0007669"/>
    <property type="project" value="UniProtKB-UniRule"/>
</dbReference>
<accession>A0A2N7PNI0</accession>
<evidence type="ECO:0000256" key="5">
    <source>
        <dbReference type="ARBA" id="ARBA00022741"/>
    </source>
</evidence>
<keyword evidence="9" id="KW-0963">Cytoplasm</keyword>
<comment type="function">
    <text evidence="9">Essential for recycling GMP and indirectly, cGMP.</text>
</comment>
<keyword evidence="4 9" id="KW-0808">Transferase</keyword>
<dbReference type="InterPro" id="IPR027417">
    <property type="entry name" value="P-loop_NTPase"/>
</dbReference>
<dbReference type="Pfam" id="PF00625">
    <property type="entry name" value="Guanylate_kin"/>
    <property type="match status" value="1"/>
</dbReference>
<dbReference type="GO" id="GO:0005829">
    <property type="term" value="C:cytosol"/>
    <property type="evidence" value="ECO:0007669"/>
    <property type="project" value="TreeGrafter"/>
</dbReference>
<reference evidence="11 12" key="1">
    <citation type="submission" date="2018-01" db="EMBL/GenBank/DDBJ databases">
        <title>Metagenomic assembled genomes from two thermal pools in the Uzon Caldera, Kamchatka, Russia.</title>
        <authorList>
            <person name="Wilkins L."/>
            <person name="Ettinger C."/>
        </authorList>
    </citation>
    <scope>NUCLEOTIDE SEQUENCE [LARGE SCALE GENOMIC DNA]</scope>
    <source>
        <strain evidence="11">ZAV-08</strain>
    </source>
</reference>
<dbReference type="InterPro" id="IPR008144">
    <property type="entry name" value="Guanylate_kin-like_dom"/>
</dbReference>
<keyword evidence="6 9" id="KW-0418">Kinase</keyword>
<dbReference type="EMBL" id="PNIK01000058">
    <property type="protein sequence ID" value="PMP67112.1"/>
    <property type="molecule type" value="Genomic_DNA"/>
</dbReference>
<protein>
    <recommendedName>
        <fullName evidence="3 9">Guanylate kinase</fullName>
        <ecNumber evidence="2 9">2.7.4.8</ecNumber>
    </recommendedName>
    <alternativeName>
        <fullName evidence="8 9">GMP kinase</fullName>
    </alternativeName>
</protein>
<keyword evidence="5 9" id="KW-0547">Nucleotide-binding</keyword>
<evidence type="ECO:0000256" key="1">
    <source>
        <dbReference type="ARBA" id="ARBA00005790"/>
    </source>
</evidence>
<dbReference type="Gene3D" id="3.40.50.300">
    <property type="entry name" value="P-loop containing nucleotide triphosphate hydrolases"/>
    <property type="match status" value="1"/>
</dbReference>
<organism evidence="11 12">
    <name type="scientific">Thermodesulfobacterium geofontis</name>
    <dbReference type="NCBI Taxonomy" id="1295609"/>
    <lineage>
        <taxon>Bacteria</taxon>
        <taxon>Pseudomonadati</taxon>
        <taxon>Thermodesulfobacteriota</taxon>
        <taxon>Thermodesulfobacteria</taxon>
        <taxon>Thermodesulfobacteriales</taxon>
        <taxon>Thermodesulfobacteriaceae</taxon>
        <taxon>Thermodesulfobacterium</taxon>
    </lineage>
</organism>
<keyword evidence="7 9" id="KW-0067">ATP-binding</keyword>
<dbReference type="SMART" id="SM00072">
    <property type="entry name" value="GuKc"/>
    <property type="match status" value="1"/>
</dbReference>